<reference evidence="1 2" key="1">
    <citation type="journal article" date="2022" name="DNA Res.">
        <title>Chromosomal-level genome assembly of the orchid tree Bauhinia variegata (Leguminosae; Cercidoideae) supports the allotetraploid origin hypothesis of Bauhinia.</title>
        <authorList>
            <person name="Zhong Y."/>
            <person name="Chen Y."/>
            <person name="Zheng D."/>
            <person name="Pang J."/>
            <person name="Liu Y."/>
            <person name="Luo S."/>
            <person name="Meng S."/>
            <person name="Qian L."/>
            <person name="Wei D."/>
            <person name="Dai S."/>
            <person name="Zhou R."/>
        </authorList>
    </citation>
    <scope>NUCLEOTIDE SEQUENCE [LARGE SCALE GENOMIC DNA]</scope>
    <source>
        <strain evidence="1">BV-YZ2020</strain>
    </source>
</reference>
<dbReference type="EMBL" id="CM039430">
    <property type="protein sequence ID" value="KAI4344892.1"/>
    <property type="molecule type" value="Genomic_DNA"/>
</dbReference>
<organism evidence="1 2">
    <name type="scientific">Bauhinia variegata</name>
    <name type="common">Purple orchid tree</name>
    <name type="synonym">Phanera variegata</name>
    <dbReference type="NCBI Taxonomy" id="167791"/>
    <lineage>
        <taxon>Eukaryota</taxon>
        <taxon>Viridiplantae</taxon>
        <taxon>Streptophyta</taxon>
        <taxon>Embryophyta</taxon>
        <taxon>Tracheophyta</taxon>
        <taxon>Spermatophyta</taxon>
        <taxon>Magnoliopsida</taxon>
        <taxon>eudicotyledons</taxon>
        <taxon>Gunneridae</taxon>
        <taxon>Pentapetalae</taxon>
        <taxon>rosids</taxon>
        <taxon>fabids</taxon>
        <taxon>Fabales</taxon>
        <taxon>Fabaceae</taxon>
        <taxon>Cercidoideae</taxon>
        <taxon>Cercideae</taxon>
        <taxon>Bauhiniinae</taxon>
        <taxon>Bauhinia</taxon>
    </lineage>
</organism>
<evidence type="ECO:0000313" key="2">
    <source>
        <dbReference type="Proteomes" id="UP000828941"/>
    </source>
</evidence>
<protein>
    <submittedName>
        <fullName evidence="1">Uncharacterized protein</fullName>
    </submittedName>
</protein>
<gene>
    <name evidence="1" type="ORF">L6164_012074</name>
</gene>
<sequence>MFASVPKGDAIILKAVCHNCEDEKCVQFLRNCYQALPQNGKVIVVEFILPETPEATDASKLVSLLDKLMFITVGGKERTEKEFENLCKRSGFSKFQVACRAFSALGVMEFYK</sequence>
<proteinExistence type="predicted"/>
<keyword evidence="2" id="KW-1185">Reference proteome</keyword>
<name>A0ACB9P7Y2_BAUVA</name>
<accession>A0ACB9P7Y2</accession>
<comment type="caution">
    <text evidence="1">The sequence shown here is derived from an EMBL/GenBank/DDBJ whole genome shotgun (WGS) entry which is preliminary data.</text>
</comment>
<dbReference type="Proteomes" id="UP000828941">
    <property type="component" value="Chromosome 5"/>
</dbReference>
<evidence type="ECO:0000313" key="1">
    <source>
        <dbReference type="EMBL" id="KAI4344892.1"/>
    </source>
</evidence>